<dbReference type="PIRSF" id="PIRSF009265">
    <property type="entry name" value="GTP_cyclohydro_3"/>
    <property type="match status" value="1"/>
</dbReference>
<proteinExistence type="inferred from homology"/>
<comment type="caution">
    <text evidence="4">The sequence shown here is derived from an EMBL/GenBank/DDBJ whole genome shotgun (WGS) entry which is preliminary data.</text>
</comment>
<dbReference type="InterPro" id="IPR043128">
    <property type="entry name" value="Rev_trsase/Diguanyl_cyclase"/>
</dbReference>
<dbReference type="HAMAP" id="MF_00608">
    <property type="entry name" value="GTP_cyclohydro_3"/>
    <property type="match status" value="1"/>
</dbReference>
<dbReference type="RefSeq" id="WP_152121162.1">
    <property type="nucleotide sequence ID" value="NZ_QJOW01000009.1"/>
</dbReference>
<comment type="catalytic activity">
    <reaction evidence="2 3">
        <text>GTP + 3 H2O = 2-amino-5-formylamino-6-(5-phospho-D-ribosylamino)pyrimidin-4(3H)-one + 2 phosphate + 2 H(+)</text>
        <dbReference type="Rhea" id="RHEA:22468"/>
        <dbReference type="ChEBI" id="CHEBI:15377"/>
        <dbReference type="ChEBI" id="CHEBI:15378"/>
        <dbReference type="ChEBI" id="CHEBI:37565"/>
        <dbReference type="ChEBI" id="CHEBI:43474"/>
        <dbReference type="ChEBI" id="CHEBI:57258"/>
        <dbReference type="EC" id="3.5.4.29"/>
    </reaction>
</comment>
<evidence type="ECO:0000313" key="5">
    <source>
        <dbReference type="EMBL" id="KAB7512761.1"/>
    </source>
</evidence>
<dbReference type="GO" id="GO:0005525">
    <property type="term" value="F:GTP binding"/>
    <property type="evidence" value="ECO:0007669"/>
    <property type="project" value="UniProtKB-KW"/>
</dbReference>
<evidence type="ECO:0000313" key="7">
    <source>
        <dbReference type="Proteomes" id="UP000326207"/>
    </source>
</evidence>
<organism evidence="4 9">
    <name type="scientific">Halosegnis rubeus</name>
    <dbReference type="NCBI Taxonomy" id="2212850"/>
    <lineage>
        <taxon>Archaea</taxon>
        <taxon>Methanobacteriati</taxon>
        <taxon>Methanobacteriota</taxon>
        <taxon>Stenosarchaea group</taxon>
        <taxon>Halobacteria</taxon>
        <taxon>Halobacteriales</taxon>
        <taxon>Natronomonadaceae</taxon>
        <taxon>Halosegnis</taxon>
    </lineage>
</organism>
<dbReference type="InterPro" id="IPR007839">
    <property type="entry name" value="GTP_CycHdrlase_3"/>
</dbReference>
<evidence type="ECO:0000256" key="1">
    <source>
        <dbReference type="ARBA" id="ARBA00022801"/>
    </source>
</evidence>
<evidence type="ECO:0000313" key="6">
    <source>
        <dbReference type="EMBL" id="KAB7514132.1"/>
    </source>
</evidence>
<dbReference type="Proteomes" id="UP000326865">
    <property type="component" value="Unassembled WGS sequence"/>
</dbReference>
<evidence type="ECO:0000313" key="4">
    <source>
        <dbReference type="EMBL" id="KAB7512516.1"/>
    </source>
</evidence>
<comment type="function">
    <text evidence="2 3">Catalyzes the formation of 2-amino-5-formylamino-6-ribofuranosylamino-4(3H)-pyrimidinone ribonucleotide monophosphate and inorganic phosphate from GTP. Also has an independent pyrophosphate phosphohydrolase activity.</text>
</comment>
<reference evidence="7 8" key="1">
    <citation type="submission" date="2019-10" db="EMBL/GenBank/DDBJ databases">
        <title>Unraveling microbial dark matter from salterns through culturing: the case of the genus Halosegnis.</title>
        <authorList>
            <person name="Duran-Viseras A."/>
            <person name="Andrei A.-S."/>
            <person name="Vera-Gargallo B."/>
            <person name="Ghai R."/>
            <person name="Sanchez-Porro C."/>
            <person name="Ventosa A."/>
        </authorList>
    </citation>
    <scope>NUCLEOTIDE SEQUENCE [LARGE SCALE GENOMIC DNA]</scope>
    <source>
        <strain evidence="5 8">F17-44</strain>
        <strain evidence="4 9">F18-79</strain>
        <strain evidence="6 7">F19-13</strain>
    </source>
</reference>
<name>A0A5N5U1U5_9EURY</name>
<accession>A0A5N5U490</accession>
<dbReference type="EMBL" id="QMDY01000010">
    <property type="protein sequence ID" value="KAB7514132.1"/>
    <property type="molecule type" value="Genomic_DNA"/>
</dbReference>
<dbReference type="Gene3D" id="3.30.70.1230">
    <property type="entry name" value="Nucleotide cyclase"/>
    <property type="match status" value="1"/>
</dbReference>
<dbReference type="GO" id="GO:0043740">
    <property type="term" value="F:GTP cyclohydrolase IIa activity"/>
    <property type="evidence" value="ECO:0007669"/>
    <property type="project" value="UniProtKB-UniRule"/>
</dbReference>
<dbReference type="AlphaFoldDB" id="A0A5N5U1U5"/>
<dbReference type="PANTHER" id="PTHR42202">
    <property type="entry name" value="GTP CYCLOHYDROLASE III"/>
    <property type="match status" value="1"/>
</dbReference>
<dbReference type="NCBIfam" id="NF002587">
    <property type="entry name" value="PRK02240.1"/>
    <property type="match status" value="1"/>
</dbReference>
<evidence type="ECO:0000313" key="9">
    <source>
        <dbReference type="Proteomes" id="UP000326865"/>
    </source>
</evidence>
<dbReference type="Proteomes" id="UP000326207">
    <property type="component" value="Unassembled WGS sequence"/>
</dbReference>
<dbReference type="Gene3D" id="3.30.70.270">
    <property type="match status" value="1"/>
</dbReference>
<dbReference type="EMBL" id="QKKZ01000009">
    <property type="protein sequence ID" value="KAB7512516.1"/>
    <property type="molecule type" value="Genomic_DNA"/>
</dbReference>
<evidence type="ECO:0000256" key="2">
    <source>
        <dbReference type="HAMAP-Rule" id="MF_00608"/>
    </source>
</evidence>
<dbReference type="EC" id="3.5.4.29" evidence="2 3"/>
<keyword evidence="9" id="KW-1185">Reference proteome</keyword>
<keyword evidence="2" id="KW-0342">GTP-binding</keyword>
<keyword evidence="1 2" id="KW-0378">Hydrolase</keyword>
<accession>A0A5N5U8Y6</accession>
<comment type="similarity">
    <text evidence="2 3">Belongs to the archaeal-type GTP cyclohydrolase family.</text>
</comment>
<dbReference type="Proteomes" id="UP000326302">
    <property type="component" value="Unassembled WGS sequence"/>
</dbReference>
<protein>
    <recommendedName>
        <fullName evidence="2 3">GTP cyclohydrolase III</fullName>
        <ecNumber evidence="2 3">3.5.4.29</ecNumber>
    </recommendedName>
</protein>
<dbReference type="OrthoDB" id="25211at2157"/>
<dbReference type="EMBL" id="QJOW01000009">
    <property type="protein sequence ID" value="KAB7512761.1"/>
    <property type="molecule type" value="Genomic_DNA"/>
</dbReference>
<accession>A0A5N5U1U5</accession>
<dbReference type="PANTHER" id="PTHR42202:SF1">
    <property type="entry name" value="GTP CYCLOHYDROLASE III"/>
    <property type="match status" value="1"/>
</dbReference>
<dbReference type="Pfam" id="PF05165">
    <property type="entry name" value="GCH_III"/>
    <property type="match status" value="1"/>
</dbReference>
<evidence type="ECO:0000256" key="3">
    <source>
        <dbReference type="PIRNR" id="PIRNR009265"/>
    </source>
</evidence>
<evidence type="ECO:0000313" key="8">
    <source>
        <dbReference type="Proteomes" id="UP000326302"/>
    </source>
</evidence>
<gene>
    <name evidence="2" type="primary">gch3</name>
    <name evidence="4" type="ORF">DM867_12905</name>
    <name evidence="5" type="ORF">DMP03_13915</name>
    <name evidence="6" type="ORF">DP108_12325</name>
</gene>
<keyword evidence="2" id="KW-0547">Nucleotide-binding</keyword>
<dbReference type="InterPro" id="IPR029787">
    <property type="entry name" value="Nucleotide_cyclase"/>
</dbReference>
<sequence length="251" mass="26863">MVALQIDDYGPWTTTPEPRRETDLQALQSRLFATVADFFARFDGYAFADRYDNMIGVANGAGPAIFERLQTQVANQYPVTVSVGVGTAGTPRTALEAANGVLQQAGSAQDADRTEVHDHRVVDDATAGTVTIAHFDVVDATGTLTDRVSSAEASHTIRRAVLELREQMWERHGAVTQFVGGDNAIAVCPSLTPSTLDSVNDHVRETTGVELQVGVGRGPTAHAAGDGAKHALEHCRETGERIHAAFSLVER</sequence>